<organism evidence="4 5">
    <name type="scientific">Paenibacillus lacisoli</name>
    <dbReference type="NCBI Taxonomy" id="3064525"/>
    <lineage>
        <taxon>Bacteria</taxon>
        <taxon>Bacillati</taxon>
        <taxon>Bacillota</taxon>
        <taxon>Bacilli</taxon>
        <taxon>Bacillales</taxon>
        <taxon>Paenibacillaceae</taxon>
        <taxon>Paenibacillus</taxon>
    </lineage>
</organism>
<dbReference type="InterPro" id="IPR004474">
    <property type="entry name" value="LytR_CpsA_psr"/>
</dbReference>
<feature type="domain" description="Cell envelope-related transcriptional attenuator" evidence="3">
    <location>
        <begin position="104"/>
        <end position="247"/>
    </location>
</feature>
<comment type="caution">
    <text evidence="4">The sequence shown here is derived from an EMBL/GenBank/DDBJ whole genome shotgun (WGS) entry which is preliminary data.</text>
</comment>
<dbReference type="RefSeq" id="WP_305025608.1">
    <property type="nucleotide sequence ID" value="NZ_JAUQTB010000015.1"/>
</dbReference>
<reference evidence="4 5" key="1">
    <citation type="submission" date="2023-07" db="EMBL/GenBank/DDBJ databases">
        <title>Paenibacillus sp. JX-17 nov. isolated from soil.</title>
        <authorList>
            <person name="Wan Y."/>
            <person name="Liu B."/>
        </authorList>
    </citation>
    <scope>NUCLEOTIDE SEQUENCE [LARGE SCALE GENOMIC DNA]</scope>
    <source>
        <strain evidence="4 5">JX-17</strain>
    </source>
</reference>
<dbReference type="PANTHER" id="PTHR33392:SF6">
    <property type="entry name" value="POLYISOPRENYL-TEICHOIC ACID--PEPTIDOGLYCAN TEICHOIC ACID TRANSFERASE TAGU"/>
    <property type="match status" value="1"/>
</dbReference>
<evidence type="ECO:0000313" key="5">
    <source>
        <dbReference type="Proteomes" id="UP001240171"/>
    </source>
</evidence>
<dbReference type="NCBIfam" id="TIGR00350">
    <property type="entry name" value="lytR_cpsA_psr"/>
    <property type="match status" value="1"/>
</dbReference>
<keyword evidence="2" id="KW-0732">Signal</keyword>
<evidence type="ECO:0000256" key="2">
    <source>
        <dbReference type="SAM" id="SignalP"/>
    </source>
</evidence>
<evidence type="ECO:0000313" key="4">
    <source>
        <dbReference type="EMBL" id="MDO7908388.1"/>
    </source>
</evidence>
<dbReference type="Gene3D" id="3.40.630.190">
    <property type="entry name" value="LCP protein"/>
    <property type="match status" value="1"/>
</dbReference>
<name>A0ABT9CGH9_9BACL</name>
<dbReference type="InterPro" id="IPR050922">
    <property type="entry name" value="LytR/CpsA/Psr_CW_biosynth"/>
</dbReference>
<dbReference type="PANTHER" id="PTHR33392">
    <property type="entry name" value="POLYISOPRENYL-TEICHOIC ACID--PEPTIDOGLYCAN TEICHOIC ACID TRANSFERASE TAGU"/>
    <property type="match status" value="1"/>
</dbReference>
<dbReference type="EMBL" id="JAUQTB010000015">
    <property type="protein sequence ID" value="MDO7908388.1"/>
    <property type="molecule type" value="Genomic_DNA"/>
</dbReference>
<feature type="chain" id="PRO_5045215685" evidence="2">
    <location>
        <begin position="20"/>
        <end position="326"/>
    </location>
</feature>
<evidence type="ECO:0000259" key="3">
    <source>
        <dbReference type="Pfam" id="PF03816"/>
    </source>
</evidence>
<protein>
    <submittedName>
        <fullName evidence="4">LCP family protein</fullName>
    </submittedName>
</protein>
<feature type="signal peptide" evidence="2">
    <location>
        <begin position="1"/>
        <end position="19"/>
    </location>
</feature>
<evidence type="ECO:0000256" key="1">
    <source>
        <dbReference type="ARBA" id="ARBA00006068"/>
    </source>
</evidence>
<comment type="similarity">
    <text evidence="1">Belongs to the LytR/CpsA/Psr (LCP) family.</text>
</comment>
<keyword evidence="5" id="KW-1185">Reference proteome</keyword>
<dbReference type="Pfam" id="PF03816">
    <property type="entry name" value="LytR_cpsA_psr"/>
    <property type="match status" value="1"/>
</dbReference>
<proteinExistence type="inferred from homology"/>
<gene>
    <name evidence="4" type="ORF">Q5741_18460</name>
</gene>
<accession>A0ABT9CGH9</accession>
<dbReference type="Proteomes" id="UP001240171">
    <property type="component" value="Unassembled WGS sequence"/>
</dbReference>
<sequence length="326" mass="35913">MKRGWKVTIALACALGVSAGGYTAYLYQSVKNTVSSIYEPVRSVAGGTGDRAEAAASNEPITIKTAGTAGSVPEADAQGVDLSQKQPFTLLVMGVDEREHDTGRSDSIIVLGVNPAKHSVLMFNIPRDSRTEIVGHGTVDKINHAYAFGGVQMAVNTVENFLGVPMDYYIKVNMEGFENIINILGGVEVNNPFAFKYEGRTYEQGPLSLNGHDALMYSRMRYDDPKGDLGRNARQQAVLSSLIDQAKNISSVTKIPEILDQIKGSTKTNLTMDDIMDIFTNYRQDIEKVDKDEVQGSGEMINHIYYYKVSDKEKLRIRSKLLEQLK</sequence>